<evidence type="ECO:0000313" key="2">
    <source>
        <dbReference type="EMBL" id="GAG34769.1"/>
    </source>
</evidence>
<comment type="caution">
    <text evidence="2">The sequence shown here is derived from an EMBL/GenBank/DDBJ whole genome shotgun (WGS) entry which is preliminary data.</text>
</comment>
<proteinExistence type="predicted"/>
<feature type="compositionally biased region" description="Polar residues" evidence="1">
    <location>
        <begin position="189"/>
        <end position="200"/>
    </location>
</feature>
<protein>
    <submittedName>
        <fullName evidence="2">Uncharacterized protein</fullName>
    </submittedName>
</protein>
<feature type="non-terminal residue" evidence="2">
    <location>
        <position position="1"/>
    </location>
</feature>
<evidence type="ECO:0000256" key="1">
    <source>
        <dbReference type="SAM" id="MobiDB-lite"/>
    </source>
</evidence>
<reference evidence="2" key="1">
    <citation type="journal article" date="2014" name="Front. Microbiol.">
        <title>High frequency of phylogenetically diverse reductive dehalogenase-homologous genes in deep subseafloor sedimentary metagenomes.</title>
        <authorList>
            <person name="Kawai M."/>
            <person name="Futagami T."/>
            <person name="Toyoda A."/>
            <person name="Takaki Y."/>
            <person name="Nishi S."/>
            <person name="Hori S."/>
            <person name="Arai W."/>
            <person name="Tsubouchi T."/>
            <person name="Morono Y."/>
            <person name="Uchiyama I."/>
            <person name="Ito T."/>
            <person name="Fujiyama A."/>
            <person name="Inagaki F."/>
            <person name="Takami H."/>
        </authorList>
    </citation>
    <scope>NUCLEOTIDE SEQUENCE</scope>
    <source>
        <strain evidence="2">Expedition CK06-06</strain>
    </source>
</reference>
<sequence length="253" mass="29247">FAINLIQQALYQSGLNYSPNSFVSFIPNDRFVIEADKQLKNFSNLPEVAQKDLLKSFEEQMYRNNWGNIDMIPRRKSVSKKDLIPTELTGTDPYKGGLSPREVNHDFISIRYYRDSKEAQTIARANDQFPPVVTVLYRKTEDSTPSMPKFRIVKTLGDGIRFKEYYPISYGDVLRDDFQSLIPETQSRLDGPQIETTTPTDMEPIDDWGKSTPTEEGSTEGLFGLRTWKEYERERFGYEAQNKNATQKVIKEL</sequence>
<feature type="region of interest" description="Disordered" evidence="1">
    <location>
        <begin position="189"/>
        <end position="223"/>
    </location>
</feature>
<organism evidence="2">
    <name type="scientific">marine sediment metagenome</name>
    <dbReference type="NCBI Taxonomy" id="412755"/>
    <lineage>
        <taxon>unclassified sequences</taxon>
        <taxon>metagenomes</taxon>
        <taxon>ecological metagenomes</taxon>
    </lineage>
</organism>
<accession>X0WUU0</accession>
<feature type="non-terminal residue" evidence="2">
    <location>
        <position position="253"/>
    </location>
</feature>
<name>X0WUU0_9ZZZZ</name>
<dbReference type="AlphaFoldDB" id="X0WUU0"/>
<gene>
    <name evidence="2" type="ORF">S01H1_61525</name>
</gene>
<dbReference type="EMBL" id="BARS01040346">
    <property type="protein sequence ID" value="GAG34769.1"/>
    <property type="molecule type" value="Genomic_DNA"/>
</dbReference>